<gene>
    <name evidence="6" type="ORF">PG2011B_1695</name>
</gene>
<comment type="caution">
    <text evidence="6">The sequence shown here is derived from an EMBL/GenBank/DDBJ whole genome shotgun (WGS) entry which is preliminary data.</text>
</comment>
<evidence type="ECO:0000259" key="3">
    <source>
        <dbReference type="Pfam" id="PF12892"/>
    </source>
</evidence>
<sequence length="849" mass="89500">MPHLDGAYRQLSNRLTRWLATRFRALRTRFAGWRTLASRGLAKLGSAAAVLAIAATLGIVSPLAANAVDSANPAQSGTPPPTTVANGAISGEAAGNAAGEAAGEEAGEVPGFAEASQGAGESDANASAANESAPATPGPQLRSAAGSRGAAGNVDFSEIPEQWQAKGTNIFQQDGGYYNPLGYILSNYNVFVQGDATNNNHVMGSVFVGGDFHTAVNVFGNGHFTHRVSSYVGGLWRNKDAGLYPGSNTTNNPNNVRLYLGKVNYDPAIQGGWFKPQFAGGNAGILFTNDNQYAGDLNTMFADIAAQTESLSNPQSGAITVTDVQSGEHITFGNDGNLYLDAGFTYLFTAELLAKYPHAGRKIILRVTKPIDDVSQMPETIIVSNDSRIAMPVLDSYVDASGAPHDFTTGAESFKGLPLVFAFPEATAVESSKYATEYGHIVAPRAHVTMNLQYNGCVLAQSATMSSVAEGHMWPYNGTVLAVHTQDTFALQASKSLTGHALRAGEFRFAIWRANEQWEKEDADPRQPGTNPLKEVVNNGSGEVDFGSRTLGDADFGTCAPQPGGSCTQTKDFRYVIEEVRGGDPFITYDPSVYHITVPATHTATYKAGTADGKHDTKVKVGAITYEKVGGGTGNVSGAAFTNEYKDATLSLAKRMHGDVHGQTPQFDFEVTLYLPKGTDPQRIESIAGFAAPQGVDCVNGMEDCVVRRGMVNVAAGDSVSFAGLPLGTRYAITERAVDGYRLREFAGCVATVSGDGVTTCSGELSERSEQGGRQGAGANVTTVTATNEPLAPPEHPETPVVLPETGGPGRSRITLIGLGMVCVALPAMVVLVGRRSSESLSRNRFHSR</sequence>
<feature type="compositionally biased region" description="Low complexity" evidence="1">
    <location>
        <begin position="114"/>
        <end position="135"/>
    </location>
</feature>
<keyword evidence="2" id="KW-1133">Transmembrane helix</keyword>
<evidence type="ECO:0000259" key="4">
    <source>
        <dbReference type="Pfam" id="PF20597"/>
    </source>
</evidence>
<dbReference type="InterPro" id="IPR022464">
    <property type="entry name" value="Strep_pil_isopept_link"/>
</dbReference>
<feature type="domain" description="Streptococcal pilin isopeptide linkage" evidence="3">
    <location>
        <begin position="491"/>
        <end position="646"/>
    </location>
</feature>
<dbReference type="Pfam" id="PF12892">
    <property type="entry name" value="FctA"/>
    <property type="match status" value="1"/>
</dbReference>
<keyword evidence="2" id="KW-0472">Membrane</keyword>
<reference evidence="6 7" key="1">
    <citation type="journal article" date="2019" name="Appl. Environ. Microbiol.">
        <title>Dissecting the evolutionary development of the Bifidobacterium animalis species through comparative genomics analyses.</title>
        <authorList>
            <person name="Lugli G.A."/>
            <person name="Mancino W."/>
            <person name="Milani C."/>
            <person name="Duranti S."/>
            <person name="Mancabelli L."/>
            <person name="Napoli S."/>
            <person name="Mangifesta M."/>
            <person name="Viappiani A."/>
            <person name="Anzalone R."/>
            <person name="Longhi G."/>
            <person name="van Sinderen D."/>
            <person name="Ventura M."/>
            <person name="Turroni F."/>
        </authorList>
    </citation>
    <scope>NUCLEOTIDE SEQUENCE [LARGE SCALE GENOMIC DNA]</scope>
    <source>
        <strain evidence="6 7">2011B</strain>
    </source>
</reference>
<evidence type="ECO:0000313" key="7">
    <source>
        <dbReference type="Proteomes" id="UP000293613"/>
    </source>
</evidence>
<name>A0A8B3RGA1_BIFAN</name>
<keyword evidence="2" id="KW-0812">Transmembrane</keyword>
<feature type="domain" description="DUF7601" evidence="5">
    <location>
        <begin position="649"/>
        <end position="752"/>
    </location>
</feature>
<dbReference type="Pfam" id="PF24547">
    <property type="entry name" value="DUF7601"/>
    <property type="match status" value="1"/>
</dbReference>
<proteinExistence type="predicted"/>
<feature type="compositionally biased region" description="Low complexity" evidence="1">
    <location>
        <begin position="142"/>
        <end position="152"/>
    </location>
</feature>
<feature type="transmembrane region" description="Helical" evidence="2">
    <location>
        <begin position="814"/>
        <end position="834"/>
    </location>
</feature>
<dbReference type="AlphaFoldDB" id="A0A8B3RGA1"/>
<evidence type="ECO:0000313" key="6">
    <source>
        <dbReference type="EMBL" id="RYM91731.1"/>
    </source>
</evidence>
<dbReference type="InterPro" id="IPR038174">
    <property type="entry name" value="Strep_pil_link_sf"/>
</dbReference>
<feature type="region of interest" description="Disordered" evidence="1">
    <location>
        <begin position="114"/>
        <end position="152"/>
    </location>
</feature>
<dbReference type="InterPro" id="IPR026588">
    <property type="entry name" value="Choice_anch_A"/>
</dbReference>
<feature type="region of interest" description="Disordered" evidence="1">
    <location>
        <begin position="69"/>
        <end position="88"/>
    </location>
</feature>
<evidence type="ECO:0000256" key="1">
    <source>
        <dbReference type="SAM" id="MobiDB-lite"/>
    </source>
</evidence>
<feature type="domain" description="Choice-of-anchor A" evidence="4">
    <location>
        <begin position="184"/>
        <end position="470"/>
    </location>
</feature>
<dbReference type="Pfam" id="PF20597">
    <property type="entry name" value="pAdhesive_15"/>
    <property type="match status" value="1"/>
</dbReference>
<dbReference type="Gene3D" id="2.60.40.3050">
    <property type="match status" value="1"/>
</dbReference>
<dbReference type="InterPro" id="IPR055382">
    <property type="entry name" value="DUF7601"/>
</dbReference>
<feature type="region of interest" description="Disordered" evidence="1">
    <location>
        <begin position="519"/>
        <end position="538"/>
    </location>
</feature>
<accession>A0A8B3RGA1</accession>
<dbReference type="RefSeq" id="WP_130077832.1">
    <property type="nucleotide sequence ID" value="NZ_RSCO01000040.1"/>
</dbReference>
<dbReference type="EMBL" id="RSCO01000040">
    <property type="protein sequence ID" value="RYM91731.1"/>
    <property type="molecule type" value="Genomic_DNA"/>
</dbReference>
<protein>
    <submittedName>
        <fullName evidence="6">AggL protein</fullName>
    </submittedName>
</protein>
<feature type="region of interest" description="Disordered" evidence="1">
    <location>
        <begin position="787"/>
        <end position="807"/>
    </location>
</feature>
<dbReference type="Gene3D" id="2.60.40.1140">
    <property type="entry name" value="Collagen-binding surface protein Cna, B-type domain"/>
    <property type="match status" value="1"/>
</dbReference>
<evidence type="ECO:0000256" key="2">
    <source>
        <dbReference type="SAM" id="Phobius"/>
    </source>
</evidence>
<organism evidence="6 7">
    <name type="scientific">Bifidobacterium animalis subsp. lactis</name>
    <name type="common">Bifidobacterium lactis</name>
    <dbReference type="NCBI Taxonomy" id="302911"/>
    <lineage>
        <taxon>Bacteria</taxon>
        <taxon>Bacillati</taxon>
        <taxon>Actinomycetota</taxon>
        <taxon>Actinomycetes</taxon>
        <taxon>Bifidobacteriales</taxon>
        <taxon>Bifidobacteriaceae</taxon>
        <taxon>Bifidobacterium</taxon>
    </lineage>
</organism>
<evidence type="ECO:0000259" key="5">
    <source>
        <dbReference type="Pfam" id="PF24547"/>
    </source>
</evidence>
<dbReference type="Proteomes" id="UP000293613">
    <property type="component" value="Unassembled WGS sequence"/>
</dbReference>